<name>A0A6A5WB03_9PLEO</name>
<organism evidence="1 2">
    <name type="scientific">Amniculicola lignicola CBS 123094</name>
    <dbReference type="NCBI Taxonomy" id="1392246"/>
    <lineage>
        <taxon>Eukaryota</taxon>
        <taxon>Fungi</taxon>
        <taxon>Dikarya</taxon>
        <taxon>Ascomycota</taxon>
        <taxon>Pezizomycotina</taxon>
        <taxon>Dothideomycetes</taxon>
        <taxon>Pleosporomycetidae</taxon>
        <taxon>Pleosporales</taxon>
        <taxon>Amniculicolaceae</taxon>
        <taxon>Amniculicola</taxon>
    </lineage>
</organism>
<sequence>IEKRQSGYRPEIYSCGTGKNCAEACGSSYQTCNSSAAIALFCYNPQAGQICCPNGSGKACDSGYYCAQQSDGQTWCCKEVLDLVACAARYGLSDLMSATTMESALTTVVVTHLVVETSVLEKTITEPPALSATT</sequence>
<gene>
    <name evidence="1" type="ORF">P154DRAFT_384552</name>
</gene>
<reference evidence="1" key="1">
    <citation type="journal article" date="2020" name="Stud. Mycol.">
        <title>101 Dothideomycetes genomes: a test case for predicting lifestyles and emergence of pathogens.</title>
        <authorList>
            <person name="Haridas S."/>
            <person name="Albert R."/>
            <person name="Binder M."/>
            <person name="Bloem J."/>
            <person name="Labutti K."/>
            <person name="Salamov A."/>
            <person name="Andreopoulos B."/>
            <person name="Baker S."/>
            <person name="Barry K."/>
            <person name="Bills G."/>
            <person name="Bluhm B."/>
            <person name="Cannon C."/>
            <person name="Castanera R."/>
            <person name="Culley D."/>
            <person name="Daum C."/>
            <person name="Ezra D."/>
            <person name="Gonzalez J."/>
            <person name="Henrissat B."/>
            <person name="Kuo A."/>
            <person name="Liang C."/>
            <person name="Lipzen A."/>
            <person name="Lutzoni F."/>
            <person name="Magnuson J."/>
            <person name="Mondo S."/>
            <person name="Nolan M."/>
            <person name="Ohm R."/>
            <person name="Pangilinan J."/>
            <person name="Park H.-J."/>
            <person name="Ramirez L."/>
            <person name="Alfaro M."/>
            <person name="Sun H."/>
            <person name="Tritt A."/>
            <person name="Yoshinaga Y."/>
            <person name="Zwiers L.-H."/>
            <person name="Turgeon B."/>
            <person name="Goodwin S."/>
            <person name="Spatafora J."/>
            <person name="Crous P."/>
            <person name="Grigoriev I."/>
        </authorList>
    </citation>
    <scope>NUCLEOTIDE SEQUENCE</scope>
    <source>
        <strain evidence="1">CBS 123094</strain>
    </source>
</reference>
<keyword evidence="2" id="KW-1185">Reference proteome</keyword>
<feature type="non-terminal residue" evidence="1">
    <location>
        <position position="134"/>
    </location>
</feature>
<dbReference type="EMBL" id="ML977615">
    <property type="protein sequence ID" value="KAF1997321.1"/>
    <property type="molecule type" value="Genomic_DNA"/>
</dbReference>
<dbReference type="Proteomes" id="UP000799779">
    <property type="component" value="Unassembled WGS sequence"/>
</dbReference>
<feature type="non-terminal residue" evidence="1">
    <location>
        <position position="1"/>
    </location>
</feature>
<evidence type="ECO:0000313" key="2">
    <source>
        <dbReference type="Proteomes" id="UP000799779"/>
    </source>
</evidence>
<dbReference type="OrthoDB" id="5409186at2759"/>
<proteinExistence type="predicted"/>
<dbReference type="AlphaFoldDB" id="A0A6A5WB03"/>
<accession>A0A6A5WB03</accession>
<evidence type="ECO:0000313" key="1">
    <source>
        <dbReference type="EMBL" id="KAF1997321.1"/>
    </source>
</evidence>
<protein>
    <submittedName>
        <fullName evidence="1">Uncharacterized protein</fullName>
    </submittedName>
</protein>